<dbReference type="Proteomes" id="UP000634522">
    <property type="component" value="Unassembled WGS sequence"/>
</dbReference>
<evidence type="ECO:0000313" key="2">
    <source>
        <dbReference type="Proteomes" id="UP000634522"/>
    </source>
</evidence>
<accession>A0ABX1NK26</accession>
<name>A0ABX1NK26_9RHOO</name>
<dbReference type="RefSeq" id="WP_169142287.1">
    <property type="nucleotide sequence ID" value="NZ_WTVS01000050.1"/>
</dbReference>
<proteinExistence type="predicted"/>
<gene>
    <name evidence="1" type="ORF">GPA27_20135</name>
</gene>
<keyword evidence="2" id="KW-1185">Reference proteome</keyword>
<evidence type="ECO:0000313" key="1">
    <source>
        <dbReference type="EMBL" id="NMF99691.1"/>
    </source>
</evidence>
<protein>
    <submittedName>
        <fullName evidence="1">Uncharacterized protein</fullName>
    </submittedName>
</protein>
<sequence length="267" mass="28784">MAGTFLDTTIVVQLAEGIESEPSQTFVAANQPATMAFYALRELLAGRVRLICETHNRVLSSENHAEALLALHSVSPAEGRKKEARLRVLADSLKAVFAENPGGPRNEMKRELLQDLSMRAAQLWRRARRLTGVNAVQPLGCFYGGKLDRGPAGELRGPGDSFNCCKTERCAAAAYLYDDQAALSKLVDALHPSNLGAAAGKNENSQRRKALKELLSNGPTNFNKSRCRALGDAYFAAMCPPGSAVATSNLVDFLPLCEALGKDVKKP</sequence>
<dbReference type="EMBL" id="WTVS01000050">
    <property type="protein sequence ID" value="NMF99691.1"/>
    <property type="molecule type" value="Genomic_DNA"/>
</dbReference>
<organism evidence="1 2">
    <name type="scientific">Aromatoleum toluolicum</name>
    <dbReference type="NCBI Taxonomy" id="90060"/>
    <lineage>
        <taxon>Bacteria</taxon>
        <taxon>Pseudomonadati</taxon>
        <taxon>Pseudomonadota</taxon>
        <taxon>Betaproteobacteria</taxon>
        <taxon>Rhodocyclales</taxon>
        <taxon>Rhodocyclaceae</taxon>
        <taxon>Aromatoleum</taxon>
    </lineage>
</organism>
<comment type="caution">
    <text evidence="1">The sequence shown here is derived from an EMBL/GenBank/DDBJ whole genome shotgun (WGS) entry which is preliminary data.</text>
</comment>
<reference evidence="1 2" key="1">
    <citation type="submission" date="2019-12" db="EMBL/GenBank/DDBJ databases">
        <title>Comparative genomics gives insights into the taxonomy of the Azoarcus-Aromatoleum group and reveals separate origins of nif in the plant-associated Azoarcus and non-plant-associated Aromatoleum sub-groups.</title>
        <authorList>
            <person name="Lafos M."/>
            <person name="Maluk M."/>
            <person name="Batista M."/>
            <person name="Junghare M."/>
            <person name="Carmona M."/>
            <person name="Faoro H."/>
            <person name="Cruz L.M."/>
            <person name="Battistoni F."/>
            <person name="De Souza E."/>
            <person name="Pedrosa F."/>
            <person name="Chen W.-M."/>
            <person name="Poole P.S."/>
            <person name="Dixon R.A."/>
            <person name="James E.K."/>
        </authorList>
    </citation>
    <scope>NUCLEOTIDE SEQUENCE [LARGE SCALE GENOMIC DNA]</scope>
    <source>
        <strain evidence="1 2">T</strain>
    </source>
</reference>